<evidence type="ECO:0000313" key="4">
    <source>
        <dbReference type="Proteomes" id="UP000233551"/>
    </source>
</evidence>
<name>A0A218XK52_PUNGR</name>
<dbReference type="AlphaFoldDB" id="A0A218XK52"/>
<comment type="caution">
    <text evidence="1">The sequence shown here is derived from an EMBL/GenBank/DDBJ whole genome shotgun (WGS) entry which is preliminary data.</text>
</comment>
<reference evidence="3" key="1">
    <citation type="journal article" date="2017" name="Plant J.">
        <title>The pomegranate (Punica granatum L.) genome and the genomics of punicalagin biosynthesis.</title>
        <authorList>
            <person name="Qin G."/>
            <person name="Xu C."/>
            <person name="Ming R."/>
            <person name="Tang H."/>
            <person name="Guyot R."/>
            <person name="Kramer E.M."/>
            <person name="Hu Y."/>
            <person name="Yi X."/>
            <person name="Qi Y."/>
            <person name="Xu X."/>
            <person name="Gao Z."/>
            <person name="Pan H."/>
            <person name="Jian J."/>
            <person name="Tian Y."/>
            <person name="Yue Z."/>
            <person name="Xu Y."/>
        </authorList>
    </citation>
    <scope>NUCLEOTIDE SEQUENCE [LARGE SCALE GENOMIC DNA]</scope>
    <source>
        <strain evidence="3">cv. Dabenzi</strain>
    </source>
</reference>
<dbReference type="Proteomes" id="UP000233551">
    <property type="component" value="Unassembled WGS sequence"/>
</dbReference>
<gene>
    <name evidence="1" type="ORF">CDL15_Pgr027489</name>
    <name evidence="2" type="ORF">CRG98_009742</name>
</gene>
<dbReference type="EMBL" id="MTKT01001287">
    <property type="protein sequence ID" value="OWM84702.1"/>
    <property type="molecule type" value="Genomic_DNA"/>
</dbReference>
<reference evidence="2 4" key="3">
    <citation type="submission" date="2017-11" db="EMBL/GenBank/DDBJ databases">
        <title>De-novo sequencing of pomegranate (Punica granatum L.) genome.</title>
        <authorList>
            <person name="Akparov Z."/>
            <person name="Amiraslanov A."/>
            <person name="Hajiyeva S."/>
            <person name="Abbasov M."/>
            <person name="Kaur K."/>
            <person name="Hamwieh A."/>
            <person name="Solovyev V."/>
            <person name="Salamov A."/>
            <person name="Braich B."/>
            <person name="Kosarev P."/>
            <person name="Mahmoud A."/>
            <person name="Hajiyev E."/>
            <person name="Babayeva S."/>
            <person name="Izzatullayeva V."/>
            <person name="Mammadov A."/>
            <person name="Mammadov A."/>
            <person name="Sharifova S."/>
            <person name="Ojaghi J."/>
            <person name="Eynullazada K."/>
            <person name="Bayramov B."/>
            <person name="Abdulazimova A."/>
            <person name="Shahmuradov I."/>
        </authorList>
    </citation>
    <scope>NUCLEOTIDE SEQUENCE [LARGE SCALE GENOMIC DNA]</scope>
    <source>
        <strain evidence="2">AG2017</strain>
        <strain evidence="4">cv. AG2017</strain>
        <tissue evidence="2">Leaf</tissue>
    </source>
</reference>
<keyword evidence="4" id="KW-1185">Reference proteome</keyword>
<reference evidence="1" key="2">
    <citation type="submission" date="2017-06" db="EMBL/GenBank/DDBJ databases">
        <title>The pomegranate genome and the genomics of punicalagin biosynthesis.</title>
        <authorList>
            <person name="Xu C."/>
        </authorList>
    </citation>
    <scope>NUCLEOTIDE SEQUENCE [LARGE SCALE GENOMIC DNA]</scope>
    <source>
        <tissue evidence="1">Fresh leaf</tissue>
    </source>
</reference>
<evidence type="ECO:0000313" key="2">
    <source>
        <dbReference type="EMBL" id="PKI69867.1"/>
    </source>
</evidence>
<organism evidence="1 3">
    <name type="scientific">Punica granatum</name>
    <name type="common">Pomegranate</name>
    <dbReference type="NCBI Taxonomy" id="22663"/>
    <lineage>
        <taxon>Eukaryota</taxon>
        <taxon>Viridiplantae</taxon>
        <taxon>Streptophyta</taxon>
        <taxon>Embryophyta</taxon>
        <taxon>Tracheophyta</taxon>
        <taxon>Spermatophyta</taxon>
        <taxon>Magnoliopsida</taxon>
        <taxon>eudicotyledons</taxon>
        <taxon>Gunneridae</taxon>
        <taxon>Pentapetalae</taxon>
        <taxon>rosids</taxon>
        <taxon>malvids</taxon>
        <taxon>Myrtales</taxon>
        <taxon>Lythraceae</taxon>
        <taxon>Punica</taxon>
    </lineage>
</organism>
<dbReference type="EMBL" id="PGOL01000479">
    <property type="protein sequence ID" value="PKI69867.1"/>
    <property type="molecule type" value="Genomic_DNA"/>
</dbReference>
<protein>
    <submittedName>
        <fullName evidence="1">Uncharacterized protein</fullName>
    </submittedName>
</protein>
<dbReference type="Proteomes" id="UP000197138">
    <property type="component" value="Unassembled WGS sequence"/>
</dbReference>
<dbReference type="PROSITE" id="PS51257">
    <property type="entry name" value="PROKAR_LIPOPROTEIN"/>
    <property type="match status" value="1"/>
</dbReference>
<accession>A0A218XK52</accession>
<proteinExistence type="predicted"/>
<evidence type="ECO:0000313" key="3">
    <source>
        <dbReference type="Proteomes" id="UP000197138"/>
    </source>
</evidence>
<evidence type="ECO:0000313" key="1">
    <source>
        <dbReference type="EMBL" id="OWM84702.1"/>
    </source>
</evidence>
<sequence>MAVAPSKSINWFSTFFSCFFVPFEISGDRAGKKRTSTAAAKPTSGPEAAIVAAAKHFSAPHKVRSG</sequence>